<dbReference type="EMBL" id="CP115450">
    <property type="protein sequence ID" value="WBP85117.1"/>
    <property type="molecule type" value="Genomic_DNA"/>
</dbReference>
<organism evidence="2 3">
    <name type="scientific">Kitasatospora cathayae</name>
    <dbReference type="NCBI Taxonomy" id="3004092"/>
    <lineage>
        <taxon>Bacteria</taxon>
        <taxon>Bacillati</taxon>
        <taxon>Actinomycetota</taxon>
        <taxon>Actinomycetes</taxon>
        <taxon>Kitasatosporales</taxon>
        <taxon>Streptomycetaceae</taxon>
        <taxon>Kitasatospora</taxon>
    </lineage>
</organism>
<proteinExistence type="predicted"/>
<name>A0ABY7PY61_9ACTN</name>
<dbReference type="InterPro" id="IPR054437">
    <property type="entry name" value="PspA-assoc_dom"/>
</dbReference>
<accession>A0ABY7PY61</accession>
<dbReference type="Pfam" id="PF22743">
    <property type="entry name" value="PspAA"/>
    <property type="match status" value="1"/>
</dbReference>
<reference evidence="3" key="1">
    <citation type="submission" date="2022-12" db="EMBL/GenBank/DDBJ databases">
        <authorList>
            <person name="Mo P."/>
        </authorList>
    </citation>
    <scope>NUCLEOTIDE SEQUENCE [LARGE SCALE GENOMIC DNA]</scope>
    <source>
        <strain evidence="3">HUAS 3-15</strain>
    </source>
</reference>
<dbReference type="Proteomes" id="UP001212821">
    <property type="component" value="Chromosome"/>
</dbReference>
<protein>
    <recommendedName>
        <fullName evidence="1">PspA-associated domain-containing protein</fullName>
    </recommendedName>
</protein>
<gene>
    <name evidence="2" type="ORF">O1G21_04130</name>
</gene>
<evidence type="ECO:0000259" key="1">
    <source>
        <dbReference type="Pfam" id="PF22743"/>
    </source>
</evidence>
<feature type="domain" description="PspA-associated" evidence="1">
    <location>
        <begin position="1"/>
        <end position="92"/>
    </location>
</feature>
<evidence type="ECO:0000313" key="3">
    <source>
        <dbReference type="Proteomes" id="UP001212821"/>
    </source>
</evidence>
<sequence length="93" mass="9900">MIVRILGEGQYTLADEHLRELNALDSRLKDAVDAGDESEFTATLRALLAAVRRLGTPLPADALTTSELVLPDEDMSLAQVSALLGDEGLIPGL</sequence>
<dbReference type="RefSeq" id="WP_270140848.1">
    <property type="nucleotide sequence ID" value="NZ_CP115450.1"/>
</dbReference>
<keyword evidence="3" id="KW-1185">Reference proteome</keyword>
<evidence type="ECO:0000313" key="2">
    <source>
        <dbReference type="EMBL" id="WBP85117.1"/>
    </source>
</evidence>